<comment type="caution">
    <text evidence="3">The sequence shown here is derived from an EMBL/GenBank/DDBJ whole genome shotgun (WGS) entry which is preliminary data.</text>
</comment>
<accession>A0A2S9Y0D8</accession>
<evidence type="ECO:0000256" key="1">
    <source>
        <dbReference type="SAM" id="MobiDB-lite"/>
    </source>
</evidence>
<reference evidence="3 4" key="1">
    <citation type="submission" date="2018-03" db="EMBL/GenBank/DDBJ databases">
        <title>Draft Genome Sequences of the Obligatory Marine Myxobacteria Enhygromyxa salina SWB007.</title>
        <authorList>
            <person name="Poehlein A."/>
            <person name="Moghaddam J.A."/>
            <person name="Harms H."/>
            <person name="Alanjari M."/>
            <person name="Koenig G.M."/>
            <person name="Daniel R."/>
            <person name="Schaeberle T.F."/>
        </authorList>
    </citation>
    <scope>NUCLEOTIDE SEQUENCE [LARGE SCALE GENOMIC DNA]</scope>
    <source>
        <strain evidence="3 4">SWB007</strain>
    </source>
</reference>
<evidence type="ECO:0000256" key="2">
    <source>
        <dbReference type="SAM" id="SignalP"/>
    </source>
</evidence>
<feature type="compositionally biased region" description="Low complexity" evidence="1">
    <location>
        <begin position="70"/>
        <end position="85"/>
    </location>
</feature>
<dbReference type="InterPro" id="IPR008979">
    <property type="entry name" value="Galactose-bd-like_sf"/>
</dbReference>
<dbReference type="Gene3D" id="2.60.120.430">
    <property type="entry name" value="Galactose-binding lectin"/>
    <property type="match status" value="1"/>
</dbReference>
<dbReference type="EMBL" id="PVNL01000124">
    <property type="protein sequence ID" value="PRP98575.1"/>
    <property type="molecule type" value="Genomic_DNA"/>
</dbReference>
<dbReference type="AlphaFoldDB" id="A0A2S9Y0D8"/>
<feature type="region of interest" description="Disordered" evidence="1">
    <location>
        <begin position="25"/>
        <end position="96"/>
    </location>
</feature>
<dbReference type="SUPFAM" id="SSF49785">
    <property type="entry name" value="Galactose-binding domain-like"/>
    <property type="match status" value="1"/>
</dbReference>
<name>A0A2S9Y0D8_9BACT</name>
<protein>
    <submittedName>
        <fullName evidence="3">Endoglucanase 3</fullName>
        <ecNumber evidence="3">3.2.1.4</ecNumber>
    </submittedName>
</protein>
<feature type="compositionally biased region" description="Acidic residues" evidence="1">
    <location>
        <begin position="40"/>
        <end position="57"/>
    </location>
</feature>
<organism evidence="3 4">
    <name type="scientific">Enhygromyxa salina</name>
    <dbReference type="NCBI Taxonomy" id="215803"/>
    <lineage>
        <taxon>Bacteria</taxon>
        <taxon>Pseudomonadati</taxon>
        <taxon>Myxococcota</taxon>
        <taxon>Polyangia</taxon>
        <taxon>Nannocystales</taxon>
        <taxon>Nannocystaceae</taxon>
        <taxon>Enhygromyxa</taxon>
    </lineage>
</organism>
<proteinExistence type="predicted"/>
<dbReference type="GO" id="GO:0008810">
    <property type="term" value="F:cellulase activity"/>
    <property type="evidence" value="ECO:0007669"/>
    <property type="project" value="UniProtKB-EC"/>
</dbReference>
<keyword evidence="3" id="KW-0378">Hydrolase</keyword>
<dbReference type="PROSITE" id="PS51257">
    <property type="entry name" value="PROKAR_LIPOPROTEIN"/>
    <property type="match status" value="1"/>
</dbReference>
<keyword evidence="2" id="KW-0732">Signal</keyword>
<dbReference type="Proteomes" id="UP000238823">
    <property type="component" value="Unassembled WGS sequence"/>
</dbReference>
<feature type="chain" id="PRO_5015646549" evidence="2">
    <location>
        <begin position="22"/>
        <end position="286"/>
    </location>
</feature>
<evidence type="ECO:0000313" key="3">
    <source>
        <dbReference type="EMBL" id="PRP98575.1"/>
    </source>
</evidence>
<evidence type="ECO:0000313" key="4">
    <source>
        <dbReference type="Proteomes" id="UP000238823"/>
    </source>
</evidence>
<dbReference type="EC" id="3.2.1.4" evidence="3"/>
<feature type="signal peptide" evidence="2">
    <location>
        <begin position="1"/>
        <end position="21"/>
    </location>
</feature>
<keyword evidence="3" id="KW-0326">Glycosidase</keyword>
<gene>
    <name evidence="3" type="primary">cel-3_1</name>
    <name evidence="3" type="ORF">ENSA7_65180</name>
</gene>
<sequence length="286" mass="29220">MMRTQTIVAMCAVLTIVTACVGGSESEDSSFITLTGFGEGDGDSSAETDEGDGDGDGDPTTTGDGDGDGDPTTTGDGDGDPTTTGDGDGDIPIADMIDNFEDGDGALIPNNGRQGYWYSFNDESDGSTQTPAADMVLPESGGAGGTSMAMHTTGSGFAVWGAGIGVDLNNMGDPEGGDGIKMIYDASGYTGIVVTAKGNGQVRGVVQIEATIPPGEGGTCALDCDPHGKILVLSSEWQQFTLPFDQLAQEGWGTPAAWDATTVVGLQFKVAANANFDFWVDEIGFF</sequence>